<evidence type="ECO:0000256" key="2">
    <source>
        <dbReference type="ARBA" id="ARBA00022723"/>
    </source>
</evidence>
<dbReference type="Pfam" id="PF00753">
    <property type="entry name" value="Lactamase_B"/>
    <property type="match status" value="1"/>
</dbReference>
<dbReference type="SUPFAM" id="SSF56281">
    <property type="entry name" value="Metallo-hydrolase/oxidoreductase"/>
    <property type="match status" value="1"/>
</dbReference>
<reference key="2">
    <citation type="submission" date="2011-04" db="EMBL/GenBank/DDBJ databases">
        <title>Complete sequence of chromosome of Haliscomenobacter hydrossis DSM 1100.</title>
        <authorList>
            <consortium name="US DOE Joint Genome Institute (JGI-PGF)"/>
            <person name="Lucas S."/>
            <person name="Han J."/>
            <person name="Lapidus A."/>
            <person name="Bruce D."/>
            <person name="Goodwin L."/>
            <person name="Pitluck S."/>
            <person name="Peters L."/>
            <person name="Kyrpides N."/>
            <person name="Mavromatis K."/>
            <person name="Ivanova N."/>
            <person name="Ovchinnikova G."/>
            <person name="Pagani I."/>
            <person name="Daligault H."/>
            <person name="Detter J.C."/>
            <person name="Han C."/>
            <person name="Land M."/>
            <person name="Hauser L."/>
            <person name="Markowitz V."/>
            <person name="Cheng J.-F."/>
            <person name="Hugenholtz P."/>
            <person name="Woyke T."/>
            <person name="Wu D."/>
            <person name="Verbarg S."/>
            <person name="Frueling A."/>
            <person name="Brambilla E."/>
            <person name="Klenk H.-P."/>
            <person name="Eisen J.A."/>
        </authorList>
    </citation>
    <scope>NUCLEOTIDE SEQUENCE</scope>
    <source>
        <strain>DSM 1100</strain>
    </source>
</reference>
<dbReference type="GO" id="GO:0046872">
    <property type="term" value="F:metal ion binding"/>
    <property type="evidence" value="ECO:0007669"/>
    <property type="project" value="UniProtKB-KW"/>
</dbReference>
<dbReference type="eggNOG" id="COG0491">
    <property type="taxonomic scope" value="Bacteria"/>
</dbReference>
<dbReference type="InterPro" id="IPR001279">
    <property type="entry name" value="Metallo-B-lactamas"/>
</dbReference>
<gene>
    <name evidence="6" type="ordered locus">Halhy_0017</name>
</gene>
<evidence type="ECO:0000256" key="4">
    <source>
        <dbReference type="ARBA" id="ARBA00022833"/>
    </source>
</evidence>
<evidence type="ECO:0000313" key="7">
    <source>
        <dbReference type="Proteomes" id="UP000008461"/>
    </source>
</evidence>
<feature type="domain" description="Metallo-beta-lactamase" evidence="5">
    <location>
        <begin position="42"/>
        <end position="254"/>
    </location>
</feature>
<dbReference type="Gene3D" id="3.60.15.10">
    <property type="entry name" value="Ribonuclease Z/Hydroxyacylglutathione hydrolase-like"/>
    <property type="match status" value="1"/>
</dbReference>
<organism evidence="6 7">
    <name type="scientific">Haliscomenobacter hydrossis (strain ATCC 27775 / DSM 1100 / LMG 10767 / O)</name>
    <dbReference type="NCBI Taxonomy" id="760192"/>
    <lineage>
        <taxon>Bacteria</taxon>
        <taxon>Pseudomonadati</taxon>
        <taxon>Bacteroidota</taxon>
        <taxon>Saprospiria</taxon>
        <taxon>Saprospirales</taxon>
        <taxon>Haliscomenobacteraceae</taxon>
        <taxon>Haliscomenobacter</taxon>
    </lineage>
</organism>
<evidence type="ECO:0000256" key="1">
    <source>
        <dbReference type="ARBA" id="ARBA00007749"/>
    </source>
</evidence>
<sequence length="275" mass="31385">MKLISINSGFFKLDGGAMFGVVPKRMWQKLSTPDENNLCTWAMRCLLIDTGERKILVDTGIGTKQDPKFRSHFIPWGQDVFLQDLAAKGYRAEDITDVLLTHLHFDHVGGAIQLDAKGNPEPTFPKARYWSNPLHFAWAERPNAREAASFLKENFMPLRDWGLLEMIDPSDKDVEWLPGIRLRFVNGHTEAMMLPIIDTPEGSVVYCADLIPSAWHIRMPYIMAYDVRPLETLREKEFLLDEAVDGNYTLLFEHDPIRESGRVVRDQNGAVILDS</sequence>
<proteinExistence type="inferred from homology"/>
<dbReference type="EMBL" id="CP002691">
    <property type="protein sequence ID" value="AEE47931.1"/>
    <property type="molecule type" value="Genomic_DNA"/>
</dbReference>
<dbReference type="InterPro" id="IPR036866">
    <property type="entry name" value="RibonucZ/Hydroxyglut_hydro"/>
</dbReference>
<dbReference type="CDD" id="cd16281">
    <property type="entry name" value="metallo-hydrolase-like_MBL-fold"/>
    <property type="match status" value="1"/>
</dbReference>
<evidence type="ECO:0000259" key="5">
    <source>
        <dbReference type="SMART" id="SM00849"/>
    </source>
</evidence>
<name>F4KRE1_HALH1</name>
<evidence type="ECO:0000313" key="6">
    <source>
        <dbReference type="EMBL" id="AEE47931.1"/>
    </source>
</evidence>
<dbReference type="SMART" id="SM00849">
    <property type="entry name" value="Lactamase_B"/>
    <property type="match status" value="1"/>
</dbReference>
<keyword evidence="2" id="KW-0479">Metal-binding</keyword>
<dbReference type="PANTHER" id="PTHR42978:SF6">
    <property type="entry name" value="QUORUM-QUENCHING LACTONASE YTNP-RELATED"/>
    <property type="match status" value="1"/>
</dbReference>
<dbReference type="OrthoDB" id="9802897at2"/>
<dbReference type="HOGENOM" id="CLU_056519_2_0_10"/>
<dbReference type="KEGG" id="hhy:Halhy_0017"/>
<keyword evidence="4" id="KW-0862">Zinc</keyword>
<keyword evidence="3" id="KW-0378">Hydrolase</keyword>
<dbReference type="AlphaFoldDB" id="F4KRE1"/>
<dbReference type="RefSeq" id="WP_013762495.1">
    <property type="nucleotide sequence ID" value="NC_015510.1"/>
</dbReference>
<accession>F4KRE1</accession>
<dbReference type="InterPro" id="IPR051013">
    <property type="entry name" value="MBL_superfamily_lactonases"/>
</dbReference>
<dbReference type="PANTHER" id="PTHR42978">
    <property type="entry name" value="QUORUM-QUENCHING LACTONASE YTNP-RELATED-RELATED"/>
    <property type="match status" value="1"/>
</dbReference>
<protein>
    <submittedName>
        <fullName evidence="6">Beta-lactamase domain protein</fullName>
    </submittedName>
</protein>
<dbReference type="STRING" id="760192.Halhy_0017"/>
<comment type="similarity">
    <text evidence="1">Belongs to the metallo-beta-lactamase superfamily.</text>
</comment>
<keyword evidence="7" id="KW-1185">Reference proteome</keyword>
<dbReference type="Proteomes" id="UP000008461">
    <property type="component" value="Chromosome"/>
</dbReference>
<dbReference type="GO" id="GO:0016787">
    <property type="term" value="F:hydrolase activity"/>
    <property type="evidence" value="ECO:0007669"/>
    <property type="project" value="UniProtKB-KW"/>
</dbReference>
<reference evidence="6 7" key="1">
    <citation type="journal article" date="2011" name="Stand. Genomic Sci.">
        <title>Complete genome sequence of Haliscomenobacter hydrossis type strain (O).</title>
        <authorList>
            <consortium name="US DOE Joint Genome Institute (JGI-PGF)"/>
            <person name="Daligault H."/>
            <person name="Lapidus A."/>
            <person name="Zeytun A."/>
            <person name="Nolan M."/>
            <person name="Lucas S."/>
            <person name="Del Rio T.G."/>
            <person name="Tice H."/>
            <person name="Cheng J.F."/>
            <person name="Tapia R."/>
            <person name="Han C."/>
            <person name="Goodwin L."/>
            <person name="Pitluck S."/>
            <person name="Liolios K."/>
            <person name="Pagani I."/>
            <person name="Ivanova N."/>
            <person name="Huntemann M."/>
            <person name="Mavromatis K."/>
            <person name="Mikhailova N."/>
            <person name="Pati A."/>
            <person name="Chen A."/>
            <person name="Palaniappan K."/>
            <person name="Land M."/>
            <person name="Hauser L."/>
            <person name="Brambilla E.M."/>
            <person name="Rohde M."/>
            <person name="Verbarg S."/>
            <person name="Goker M."/>
            <person name="Bristow J."/>
            <person name="Eisen J.A."/>
            <person name="Markowitz V."/>
            <person name="Hugenholtz P."/>
            <person name="Kyrpides N.C."/>
            <person name="Klenk H.P."/>
            <person name="Woyke T."/>
        </authorList>
    </citation>
    <scope>NUCLEOTIDE SEQUENCE [LARGE SCALE GENOMIC DNA]</scope>
    <source>
        <strain evidence="7">ATCC 27775 / DSM 1100 / LMG 10767 / O</strain>
    </source>
</reference>
<evidence type="ECO:0000256" key="3">
    <source>
        <dbReference type="ARBA" id="ARBA00022801"/>
    </source>
</evidence>